<proteinExistence type="predicted"/>
<feature type="domain" description="Solute-binding protein family 3/N-terminal" evidence="3">
    <location>
        <begin position="63"/>
        <end position="295"/>
    </location>
</feature>
<dbReference type="STRING" id="99656.SAMN05421659_114102"/>
<reference evidence="4 5" key="1">
    <citation type="submission" date="2016-10" db="EMBL/GenBank/DDBJ databases">
        <authorList>
            <person name="de Groot N.N."/>
        </authorList>
    </citation>
    <scope>NUCLEOTIDE SEQUENCE [LARGE SCALE GENOMIC DNA]</scope>
    <source>
        <strain evidence="4 5">DSM 9179</strain>
    </source>
</reference>
<evidence type="ECO:0000313" key="4">
    <source>
        <dbReference type="EMBL" id="SEW39130.1"/>
    </source>
</evidence>
<accession>A0A1I0RE44</accession>
<organism evidence="4 5">
    <name type="scientific">[Clostridium] fimetarium</name>
    <dbReference type="NCBI Taxonomy" id="99656"/>
    <lineage>
        <taxon>Bacteria</taxon>
        <taxon>Bacillati</taxon>
        <taxon>Bacillota</taxon>
        <taxon>Clostridia</taxon>
        <taxon>Lachnospirales</taxon>
        <taxon>Lachnospiraceae</taxon>
    </lineage>
</organism>
<keyword evidence="1 2" id="KW-0732">Signal</keyword>
<name>A0A1I0RE44_9FIRM</name>
<dbReference type="PROSITE" id="PS51257">
    <property type="entry name" value="PROKAR_LIPOPROTEIN"/>
    <property type="match status" value="1"/>
</dbReference>
<evidence type="ECO:0000259" key="3">
    <source>
        <dbReference type="SMART" id="SM00062"/>
    </source>
</evidence>
<dbReference type="CDD" id="cd13530">
    <property type="entry name" value="PBP2_peptides_like"/>
    <property type="match status" value="1"/>
</dbReference>
<evidence type="ECO:0000313" key="5">
    <source>
        <dbReference type="Proteomes" id="UP000199701"/>
    </source>
</evidence>
<dbReference type="SUPFAM" id="SSF53850">
    <property type="entry name" value="Periplasmic binding protein-like II"/>
    <property type="match status" value="1"/>
</dbReference>
<dbReference type="Proteomes" id="UP000199701">
    <property type="component" value="Unassembled WGS sequence"/>
</dbReference>
<keyword evidence="5" id="KW-1185">Reference proteome</keyword>
<feature type="signal peptide" evidence="2">
    <location>
        <begin position="1"/>
        <end position="25"/>
    </location>
</feature>
<dbReference type="RefSeq" id="WP_092456013.1">
    <property type="nucleotide sequence ID" value="NZ_FOJI01000014.1"/>
</dbReference>
<gene>
    <name evidence="4" type="ORF">SAMN05421659_114102</name>
</gene>
<evidence type="ECO:0000256" key="2">
    <source>
        <dbReference type="SAM" id="SignalP"/>
    </source>
</evidence>
<dbReference type="Gene3D" id="3.40.190.10">
    <property type="entry name" value="Periplasmic binding protein-like II"/>
    <property type="match status" value="2"/>
</dbReference>
<dbReference type="EMBL" id="FOJI01000014">
    <property type="protein sequence ID" value="SEW39130.1"/>
    <property type="molecule type" value="Genomic_DNA"/>
</dbReference>
<sequence length="314" mass="34316">MRKLQFKKFGVLLLAVTLLSGLMLTGCGKTESSTDDSSVTYDNSFSKDGVPSAKLTELRKKGVLTVGSSGDAPFAYIDQATGAFNGVDAEIIKEVAKRLGIKTVKMELISFSELILNLNAKNIDMITDCMYIRADRAQQVYFGDIWYTQGGGLLTAKDSTIKGAENFNPNTTVIGYTPGTVWQTAVEAWKTAGLIKEARATGDQSESIVALQNKKIDGFLTDSTVLENLFANSPATVANLQMAVNYKDDANTVGRIAPSVSFENIAFMEEVDNVVAKIRDEGVIKKIFEDYKLNPAIHMITNDQRLHTLNTRTQ</sequence>
<dbReference type="OrthoDB" id="115856at2"/>
<protein>
    <submittedName>
        <fullName evidence="4">Polar amino acid transport system substrate-binding protein</fullName>
    </submittedName>
</protein>
<feature type="chain" id="PRO_5038726208" evidence="2">
    <location>
        <begin position="26"/>
        <end position="314"/>
    </location>
</feature>
<dbReference type="PANTHER" id="PTHR35936">
    <property type="entry name" value="MEMBRANE-BOUND LYTIC MUREIN TRANSGLYCOSYLASE F"/>
    <property type="match status" value="1"/>
</dbReference>
<dbReference type="InterPro" id="IPR001638">
    <property type="entry name" value="Solute-binding_3/MltF_N"/>
</dbReference>
<dbReference type="Pfam" id="PF00497">
    <property type="entry name" value="SBP_bac_3"/>
    <property type="match status" value="1"/>
</dbReference>
<dbReference type="AlphaFoldDB" id="A0A1I0RE44"/>
<dbReference type="PANTHER" id="PTHR35936:SF17">
    <property type="entry name" value="ARGININE-BINDING EXTRACELLULAR PROTEIN ARTP"/>
    <property type="match status" value="1"/>
</dbReference>
<evidence type="ECO:0000256" key="1">
    <source>
        <dbReference type="ARBA" id="ARBA00022729"/>
    </source>
</evidence>
<dbReference type="SMART" id="SM00062">
    <property type="entry name" value="PBPb"/>
    <property type="match status" value="1"/>
</dbReference>